<protein>
    <submittedName>
        <fullName evidence="3">Uncharacterized protein</fullName>
    </submittedName>
</protein>
<dbReference type="Proteomes" id="UP000325440">
    <property type="component" value="Unassembled WGS sequence"/>
</dbReference>
<evidence type="ECO:0000313" key="3">
    <source>
        <dbReference type="EMBL" id="VVC42133.1"/>
    </source>
</evidence>
<name>A0A5E4NHR7_9HEMI</name>
<evidence type="ECO:0000256" key="2">
    <source>
        <dbReference type="SAM" id="Phobius"/>
    </source>
</evidence>
<dbReference type="EMBL" id="CABPRJ010001938">
    <property type="protein sequence ID" value="VVC42133.1"/>
    <property type="molecule type" value="Genomic_DNA"/>
</dbReference>
<keyword evidence="4" id="KW-1185">Reference proteome</keyword>
<feature type="compositionally biased region" description="Low complexity" evidence="1">
    <location>
        <begin position="237"/>
        <end position="248"/>
    </location>
</feature>
<sequence>MMFATKCCLGCLDPRYGARVVAVFDFWIGVILLIKFLSLLNPFYDYEFYIYNTRMEQIPYDFTVFTYLFQIFLFLCINFYLNESTYDYKVHKIYQWLALNMIFLTFHILAVTYITIKNNDCLEILYYSIPICVTHVCQIHVVKCFYDNRMHFEGPTLCSSHASQTANGDGRGGCGNDAGTMAVATSPPMSPPPAYRIQQRVTVEAAAAAQCRPYTHTTTEFQPPALPEQLSRIPDEYYANPPAYSPNYTGPSDSRPI</sequence>
<feature type="transmembrane region" description="Helical" evidence="2">
    <location>
        <begin position="64"/>
        <end position="81"/>
    </location>
</feature>
<accession>A0A5E4NHR7</accession>
<organism evidence="3 4">
    <name type="scientific">Cinara cedri</name>
    <dbReference type="NCBI Taxonomy" id="506608"/>
    <lineage>
        <taxon>Eukaryota</taxon>
        <taxon>Metazoa</taxon>
        <taxon>Ecdysozoa</taxon>
        <taxon>Arthropoda</taxon>
        <taxon>Hexapoda</taxon>
        <taxon>Insecta</taxon>
        <taxon>Pterygota</taxon>
        <taxon>Neoptera</taxon>
        <taxon>Paraneoptera</taxon>
        <taxon>Hemiptera</taxon>
        <taxon>Sternorrhyncha</taxon>
        <taxon>Aphidomorpha</taxon>
        <taxon>Aphidoidea</taxon>
        <taxon>Aphididae</taxon>
        <taxon>Lachninae</taxon>
        <taxon>Cinara</taxon>
    </lineage>
</organism>
<dbReference type="OrthoDB" id="6618698at2759"/>
<feature type="region of interest" description="Disordered" evidence="1">
    <location>
        <begin position="218"/>
        <end position="257"/>
    </location>
</feature>
<reference evidence="3 4" key="1">
    <citation type="submission" date="2019-08" db="EMBL/GenBank/DDBJ databases">
        <authorList>
            <person name="Alioto T."/>
            <person name="Alioto T."/>
            <person name="Gomez Garrido J."/>
        </authorList>
    </citation>
    <scope>NUCLEOTIDE SEQUENCE [LARGE SCALE GENOMIC DNA]</scope>
</reference>
<keyword evidence="2" id="KW-0472">Membrane</keyword>
<proteinExistence type="predicted"/>
<evidence type="ECO:0000256" key="1">
    <source>
        <dbReference type="SAM" id="MobiDB-lite"/>
    </source>
</evidence>
<dbReference type="AlphaFoldDB" id="A0A5E4NHR7"/>
<feature type="transmembrane region" description="Helical" evidence="2">
    <location>
        <begin position="20"/>
        <end position="44"/>
    </location>
</feature>
<evidence type="ECO:0000313" key="4">
    <source>
        <dbReference type="Proteomes" id="UP000325440"/>
    </source>
</evidence>
<gene>
    <name evidence="3" type="ORF">CINCED_3A003313</name>
</gene>
<keyword evidence="2" id="KW-1133">Transmembrane helix</keyword>
<feature type="transmembrane region" description="Helical" evidence="2">
    <location>
        <begin position="93"/>
        <end position="116"/>
    </location>
</feature>
<keyword evidence="2" id="KW-0812">Transmembrane</keyword>